<dbReference type="PROSITE" id="PS00178">
    <property type="entry name" value="AA_TRNA_LIGASE_I"/>
    <property type="match status" value="1"/>
</dbReference>
<dbReference type="AlphaFoldDB" id="A0A4R9I7K1"/>
<dbReference type="PANTHER" id="PTHR11946">
    <property type="entry name" value="VALYL-TRNA SYNTHETASES"/>
    <property type="match status" value="1"/>
</dbReference>
<keyword evidence="8 12" id="KW-0175">Coiled coil</keyword>
<comment type="subcellular location">
    <subcellularLocation>
        <location evidence="1 12">Cytoplasm</location>
    </subcellularLocation>
</comment>
<comment type="subunit">
    <text evidence="2 12">Monomer.</text>
</comment>
<comment type="caution">
    <text evidence="16">The sequence shown here is derived from an EMBL/GenBank/DDBJ whole genome shotgun (WGS) entry which is preliminary data.</text>
</comment>
<dbReference type="InterPro" id="IPR009008">
    <property type="entry name" value="Val/Leu/Ile-tRNA-synth_edit"/>
</dbReference>
<feature type="domain" description="Methionyl/Valyl/Leucyl/Isoleucyl-tRNA synthetase anticodon-binding" evidence="14">
    <location>
        <begin position="623"/>
        <end position="770"/>
    </location>
</feature>
<proteinExistence type="inferred from homology"/>
<dbReference type="GO" id="GO:0004832">
    <property type="term" value="F:valine-tRNA ligase activity"/>
    <property type="evidence" value="ECO:0007669"/>
    <property type="project" value="UniProtKB-UniRule"/>
</dbReference>
<dbReference type="RefSeq" id="WP_135601960.1">
    <property type="nucleotide sequence ID" value="NZ_RQFK01000026.1"/>
</dbReference>
<evidence type="ECO:0000256" key="4">
    <source>
        <dbReference type="ARBA" id="ARBA00022598"/>
    </source>
</evidence>
<feature type="domain" description="Valyl-tRNA synthetase tRNA-binding arm" evidence="15">
    <location>
        <begin position="828"/>
        <end position="892"/>
    </location>
</feature>
<sequence>MKSQLPDRYDPESVEPKWIKTWEEKKTFAPDSSRKETFSIVIPPPNVTGNLHIGHALNHTIQDIIIRIERKKGKNVVWVPGMDHAGIATQVVVERELGKEGKSRTDFTREGFIEKVWEWKAHSGGMIAKQQRLLGESVDWSRERFTFDEGLSKAVIKVFRSLYDEGLIYRGERIINWCPVTKTAISDIEVEYKEKQGKLYHIKYPKAEFKSKDPKTLNKGEYIVVATTRPETMFGDVAVCAHPDDARYTNLKDKFVFLPIAGKEIPVLFDSFVDKEFGSGLVKITPAHDINDYEAGLRLKLTPLNIMNLDGTLNEHTGKYNGLDRFEARKRVVEELETNGYIEKIETHIHSVGHNQRGGAVIEPLLSTQWFVKIESLAKPAIEVVKSGKVQFQPKMWEKTYFEWMENIRDWCISRQLWWGHRIPAYYAPNGEMVVAESVEEAVSLFSKKGISVTKETIKQDEDVLDTWFSSGLWPFTVFGWPENSTELKQYYPTSVLVTGFDIIFFWVARMIMNGLKFMGDVPFHKVLIHGLVRDKDGKKFSKSLGNVVDPLDMMTKYGTDSFRFFLAAVLPEGKDILFDESRLDGYRSFCNKIWNSSRFIFMNLPEEFTTKEPELNSLEDTDLWILNEFDRMLSKYEKAYAGYLFFEMANAVYDFVWGSFCDWYLELTKARVYGNVTPESQEKARLVLVSVLKKSLGLLHPFMPFITEEIHSLLEQTELAKTEFPKPYGVSDSAPAVVRMELVREIITKIRNMRAELGVKPEKKCKVIIKCSHKELKEMMEREIKSILQLSKAESLEFLDSYEAKNTDSVGAFSIGEIFLPLEGIFDFEKEKQRLEKEKKQIQLEMEKLENKINNPSFLEKAKPDVVEKEREKYNTWKEKLDSTVRALEKIGS</sequence>
<dbReference type="InterPro" id="IPR002300">
    <property type="entry name" value="aa-tRNA-synth_Ia"/>
</dbReference>
<dbReference type="EC" id="6.1.1.9" evidence="12"/>
<dbReference type="InterPro" id="IPR014729">
    <property type="entry name" value="Rossmann-like_a/b/a_fold"/>
</dbReference>
<dbReference type="FunFam" id="3.40.50.620:FF:000032">
    <property type="entry name" value="Valine--tRNA ligase"/>
    <property type="match status" value="1"/>
</dbReference>
<evidence type="ECO:0000256" key="12">
    <source>
        <dbReference type="HAMAP-Rule" id="MF_02004"/>
    </source>
</evidence>
<protein>
    <recommendedName>
        <fullName evidence="12">Valine--tRNA ligase</fullName>
        <ecNumber evidence="12">6.1.1.9</ecNumber>
    </recommendedName>
    <alternativeName>
        <fullName evidence="12">Valyl-tRNA synthetase</fullName>
        <shortName evidence="12">ValRS</shortName>
    </alternativeName>
</protein>
<dbReference type="HAMAP" id="MF_02004">
    <property type="entry name" value="Val_tRNA_synth_type1"/>
    <property type="match status" value="1"/>
</dbReference>
<reference evidence="16" key="1">
    <citation type="journal article" date="2019" name="PLoS Negl. Trop. Dis.">
        <title>Revisiting the worldwide diversity of Leptospira species in the environment.</title>
        <authorList>
            <person name="Vincent A.T."/>
            <person name="Schiettekatte O."/>
            <person name="Bourhy P."/>
            <person name="Veyrier F.J."/>
            <person name="Picardeau M."/>
        </authorList>
    </citation>
    <scope>NUCLEOTIDE SEQUENCE [LARGE SCALE GENOMIC DNA]</scope>
    <source>
        <strain evidence="16">201800287</strain>
    </source>
</reference>
<dbReference type="InterPro" id="IPR019499">
    <property type="entry name" value="Val-tRNA_synth_tRNA-bd"/>
</dbReference>
<dbReference type="OrthoDB" id="9810365at2"/>
<feature type="coiled-coil region" evidence="12">
    <location>
        <begin position="826"/>
        <end position="856"/>
    </location>
</feature>
<comment type="similarity">
    <text evidence="11 12">Belongs to the class-I aminoacyl-tRNA synthetase family. ValS type 1 subfamily.</text>
</comment>
<evidence type="ECO:0000256" key="7">
    <source>
        <dbReference type="ARBA" id="ARBA00022917"/>
    </source>
</evidence>
<feature type="binding site" evidence="12">
    <location>
        <position position="543"/>
    </location>
    <ligand>
        <name>ATP</name>
        <dbReference type="ChEBI" id="CHEBI:30616"/>
    </ligand>
</feature>
<dbReference type="PANTHER" id="PTHR11946:SF93">
    <property type="entry name" value="VALINE--TRNA LIGASE, CHLOROPLASTIC_MITOCHONDRIAL 2"/>
    <property type="match status" value="1"/>
</dbReference>
<dbReference type="Proteomes" id="UP000298009">
    <property type="component" value="Unassembled WGS sequence"/>
</dbReference>
<dbReference type="FunFam" id="3.40.50.620:FF:000098">
    <property type="entry name" value="Valine--tRNA ligase"/>
    <property type="match status" value="1"/>
</dbReference>
<dbReference type="InterPro" id="IPR013155">
    <property type="entry name" value="M/V/L/I-tRNA-synth_anticd-bd"/>
</dbReference>
<evidence type="ECO:0000256" key="8">
    <source>
        <dbReference type="ARBA" id="ARBA00023054"/>
    </source>
</evidence>
<dbReference type="Pfam" id="PF00133">
    <property type="entry name" value="tRNA-synt_1"/>
    <property type="match status" value="1"/>
</dbReference>
<keyword evidence="3 12" id="KW-0963">Cytoplasm</keyword>
<dbReference type="Gene3D" id="3.90.740.10">
    <property type="entry name" value="Valyl/Leucyl/Isoleucyl-tRNA synthetase, editing domain"/>
    <property type="match status" value="1"/>
</dbReference>
<feature type="short sequence motif" description="'HIGH' region" evidence="12">
    <location>
        <begin position="45"/>
        <end position="55"/>
    </location>
</feature>
<evidence type="ECO:0000313" key="16">
    <source>
        <dbReference type="EMBL" id="TGK82121.1"/>
    </source>
</evidence>
<comment type="catalytic activity">
    <reaction evidence="10 12">
        <text>tRNA(Val) + L-valine + ATP = L-valyl-tRNA(Val) + AMP + diphosphate</text>
        <dbReference type="Rhea" id="RHEA:10704"/>
        <dbReference type="Rhea" id="RHEA-COMP:9672"/>
        <dbReference type="Rhea" id="RHEA-COMP:9708"/>
        <dbReference type="ChEBI" id="CHEBI:30616"/>
        <dbReference type="ChEBI" id="CHEBI:33019"/>
        <dbReference type="ChEBI" id="CHEBI:57762"/>
        <dbReference type="ChEBI" id="CHEBI:78442"/>
        <dbReference type="ChEBI" id="CHEBI:78537"/>
        <dbReference type="ChEBI" id="CHEBI:456215"/>
        <dbReference type="EC" id="6.1.1.9"/>
    </reaction>
</comment>
<dbReference type="PRINTS" id="PR00986">
    <property type="entry name" value="TRNASYNTHVAL"/>
</dbReference>
<evidence type="ECO:0000256" key="2">
    <source>
        <dbReference type="ARBA" id="ARBA00011245"/>
    </source>
</evidence>
<evidence type="ECO:0000256" key="11">
    <source>
        <dbReference type="ARBA" id="ARBA00060830"/>
    </source>
</evidence>
<dbReference type="FunFam" id="1.10.287.380:FF:000001">
    <property type="entry name" value="Valine--tRNA ligase"/>
    <property type="match status" value="1"/>
</dbReference>
<evidence type="ECO:0000313" key="17">
    <source>
        <dbReference type="Proteomes" id="UP000298009"/>
    </source>
</evidence>
<dbReference type="Pfam" id="PF10458">
    <property type="entry name" value="Val_tRNA-synt_C"/>
    <property type="match status" value="1"/>
</dbReference>
<keyword evidence="5 12" id="KW-0547">Nucleotide-binding</keyword>
<name>A0A4R9I7K1_9LEPT</name>
<dbReference type="InterPro" id="IPR010978">
    <property type="entry name" value="tRNA-bd_arm"/>
</dbReference>
<dbReference type="InterPro" id="IPR033705">
    <property type="entry name" value="Anticodon_Ia_Val"/>
</dbReference>
<dbReference type="Gene3D" id="1.10.287.380">
    <property type="entry name" value="Valyl-tRNA synthetase, C-terminal domain"/>
    <property type="match status" value="1"/>
</dbReference>
<dbReference type="GO" id="GO:0006438">
    <property type="term" value="P:valyl-tRNA aminoacylation"/>
    <property type="evidence" value="ECO:0007669"/>
    <property type="project" value="UniProtKB-UniRule"/>
</dbReference>
<comment type="domain">
    <text evidence="12">ValRS has two distinct active sites: one for aminoacylation and one for editing. The misactivated threonine is translocated from the active site to the editing site.</text>
</comment>
<feature type="short sequence motif" description="'KMSKS' region" evidence="12">
    <location>
        <begin position="540"/>
        <end position="544"/>
    </location>
</feature>
<dbReference type="Gene3D" id="3.40.50.620">
    <property type="entry name" value="HUPs"/>
    <property type="match status" value="2"/>
</dbReference>
<accession>A0A4R9I7K1</accession>
<dbReference type="CDD" id="cd07962">
    <property type="entry name" value="Anticodon_Ia_Val"/>
    <property type="match status" value="1"/>
</dbReference>
<evidence type="ECO:0000256" key="10">
    <source>
        <dbReference type="ARBA" id="ARBA00047552"/>
    </source>
</evidence>
<dbReference type="Pfam" id="PF08264">
    <property type="entry name" value="Anticodon_1"/>
    <property type="match status" value="1"/>
</dbReference>
<feature type="domain" description="Aminoacyl-tRNA synthetase class Ia" evidence="13">
    <location>
        <begin position="17"/>
        <end position="578"/>
    </location>
</feature>
<dbReference type="CDD" id="cd00817">
    <property type="entry name" value="ValRS_core"/>
    <property type="match status" value="1"/>
</dbReference>
<keyword evidence="7 12" id="KW-0648">Protein biosynthesis</keyword>
<comment type="function">
    <text evidence="12">Catalyzes the attachment of valine to tRNA(Val). As ValRS can inadvertently accommodate and process structurally similar amino acids such as threonine, to avoid such errors, it has a 'posttransfer' editing activity that hydrolyzes mischarged Thr-tRNA(Val) in a tRNA-dependent manner.</text>
</comment>
<keyword evidence="17" id="KW-1185">Reference proteome</keyword>
<keyword evidence="4 12" id="KW-0436">Ligase</keyword>
<dbReference type="NCBIfam" id="TIGR00422">
    <property type="entry name" value="valS"/>
    <property type="match status" value="1"/>
</dbReference>
<dbReference type="NCBIfam" id="NF004349">
    <property type="entry name" value="PRK05729.1"/>
    <property type="match status" value="1"/>
</dbReference>
<keyword evidence="9 12" id="KW-0030">Aminoacyl-tRNA synthetase</keyword>
<evidence type="ECO:0000256" key="1">
    <source>
        <dbReference type="ARBA" id="ARBA00004496"/>
    </source>
</evidence>
<dbReference type="Gene3D" id="1.10.730.10">
    <property type="entry name" value="Isoleucyl-tRNA Synthetase, Domain 1"/>
    <property type="match status" value="1"/>
</dbReference>
<dbReference type="GO" id="GO:0002161">
    <property type="term" value="F:aminoacyl-tRNA deacylase activity"/>
    <property type="evidence" value="ECO:0007669"/>
    <property type="project" value="InterPro"/>
</dbReference>
<dbReference type="GO" id="GO:0005524">
    <property type="term" value="F:ATP binding"/>
    <property type="evidence" value="ECO:0007669"/>
    <property type="project" value="UniProtKB-UniRule"/>
</dbReference>
<evidence type="ECO:0000256" key="3">
    <source>
        <dbReference type="ARBA" id="ARBA00022490"/>
    </source>
</evidence>
<comment type="domain">
    <text evidence="12">The C-terminal coiled-coil domain is crucial for aminoacylation activity.</text>
</comment>
<dbReference type="GO" id="GO:0005829">
    <property type="term" value="C:cytosol"/>
    <property type="evidence" value="ECO:0007669"/>
    <property type="project" value="TreeGrafter"/>
</dbReference>
<gene>
    <name evidence="12" type="primary">valS</name>
    <name evidence="16" type="ORF">EHQ24_12685</name>
</gene>
<dbReference type="InterPro" id="IPR037118">
    <property type="entry name" value="Val-tRNA_synth_C_sf"/>
</dbReference>
<dbReference type="InterPro" id="IPR009080">
    <property type="entry name" value="tRNAsynth_Ia_anticodon-bd"/>
</dbReference>
<evidence type="ECO:0000256" key="9">
    <source>
        <dbReference type="ARBA" id="ARBA00023146"/>
    </source>
</evidence>
<organism evidence="16 17">
    <name type="scientific">Leptospira noumeaensis</name>
    <dbReference type="NCBI Taxonomy" id="2484964"/>
    <lineage>
        <taxon>Bacteria</taxon>
        <taxon>Pseudomonadati</taxon>
        <taxon>Spirochaetota</taxon>
        <taxon>Spirochaetia</taxon>
        <taxon>Leptospirales</taxon>
        <taxon>Leptospiraceae</taxon>
        <taxon>Leptospira</taxon>
    </lineage>
</organism>
<dbReference type="SUPFAM" id="SSF47323">
    <property type="entry name" value="Anticodon-binding domain of a subclass of class I aminoacyl-tRNA synthetases"/>
    <property type="match status" value="1"/>
</dbReference>
<evidence type="ECO:0000259" key="15">
    <source>
        <dbReference type="Pfam" id="PF10458"/>
    </source>
</evidence>
<dbReference type="SUPFAM" id="SSF46589">
    <property type="entry name" value="tRNA-binding arm"/>
    <property type="match status" value="1"/>
</dbReference>
<dbReference type="SUPFAM" id="SSF50677">
    <property type="entry name" value="ValRS/IleRS/LeuRS editing domain"/>
    <property type="match status" value="1"/>
</dbReference>
<evidence type="ECO:0000259" key="14">
    <source>
        <dbReference type="Pfam" id="PF08264"/>
    </source>
</evidence>
<keyword evidence="6 12" id="KW-0067">ATP-binding</keyword>
<evidence type="ECO:0000256" key="6">
    <source>
        <dbReference type="ARBA" id="ARBA00022840"/>
    </source>
</evidence>
<evidence type="ECO:0000259" key="13">
    <source>
        <dbReference type="Pfam" id="PF00133"/>
    </source>
</evidence>
<dbReference type="SUPFAM" id="SSF52374">
    <property type="entry name" value="Nucleotidylyl transferase"/>
    <property type="match status" value="1"/>
</dbReference>
<evidence type="ECO:0000256" key="5">
    <source>
        <dbReference type="ARBA" id="ARBA00022741"/>
    </source>
</evidence>
<dbReference type="EMBL" id="RQFK01000026">
    <property type="protein sequence ID" value="TGK82121.1"/>
    <property type="molecule type" value="Genomic_DNA"/>
</dbReference>
<dbReference type="InterPro" id="IPR002303">
    <property type="entry name" value="Valyl-tRNA_ligase"/>
</dbReference>
<dbReference type="InterPro" id="IPR001412">
    <property type="entry name" value="aa-tRNA-synth_I_CS"/>
</dbReference>